<keyword evidence="13" id="KW-1185">Reference proteome</keyword>
<dbReference type="InterPro" id="IPR013587">
    <property type="entry name" value="Nitrate/nitrite_sensing"/>
</dbReference>
<dbReference type="RefSeq" id="WP_240800968.1">
    <property type="nucleotide sequence ID" value="NZ_JAUSWC010000016.1"/>
</dbReference>
<dbReference type="PANTHER" id="PTHR45436">
    <property type="entry name" value="SENSOR HISTIDINE KINASE YKOH"/>
    <property type="match status" value="1"/>
</dbReference>
<comment type="caution">
    <text evidence="12">The sequence shown here is derived from an EMBL/GenBank/DDBJ whole genome shotgun (WGS) entry which is preliminary data.</text>
</comment>
<evidence type="ECO:0000256" key="8">
    <source>
        <dbReference type="SAM" id="MobiDB-lite"/>
    </source>
</evidence>
<feature type="domain" description="Histidine kinase" evidence="10">
    <location>
        <begin position="573"/>
        <end position="678"/>
    </location>
</feature>
<dbReference type="InterPro" id="IPR036890">
    <property type="entry name" value="HATPase_C_sf"/>
</dbReference>
<evidence type="ECO:0000256" key="5">
    <source>
        <dbReference type="ARBA" id="ARBA00022692"/>
    </source>
</evidence>
<evidence type="ECO:0000256" key="3">
    <source>
        <dbReference type="ARBA" id="ARBA00022553"/>
    </source>
</evidence>
<sequence length="923" mass="97724">MRTPRRTPSARAEAPSPPPVRGRRAHAGPPADEGPMPPGDPAGAGVPRLRGPSGPRTVRAKVICLLMVPVVSLLALWGYATVTTAQDVSRLRQVQRADSAVRAPVADTVTALQAERAAAVRRAADTAAVGAAEFTRLAQRTDRAVARLRLGDDRTVADGQTLPRAVAERLDAFVTAAERLRPLRAEVREGRAGWARTYERYTAAIDGAFRVGGALTGVQDAELGADARVLLEFSRAGEALAQEDAILAAARLHGSLGGDRLRLFTGAVELRRTLTASAAPDLPGAARTAWSTLADSRPYAVLYTAEDKILTADPGARAAEAVPRATWEAAHARVSDELRTVERHAAESVAGRADPVERGLFGPAGAAVLFGLLAAAASLVISVRIGRGLVIELVALRDDALDIAHRKLPEAMRKLRGGGEIDIRAEAPHGPPAQDETGQVAQALGTVHRAALRAAVERAELAGGISGVFVNLARRSQVLVHRQLSLLDSMERRSDDPDELSDLFRLDHLTTRMRRHAESLIILSGAAPGRAWRKPVPLTDVVRAAVSEVEDYARVEVRQLAEASVAGAAVADLTHLLAEIIENAAQFSPPHTRVRVTGEPVGNGYAVEVEDRGLGMGKDALAEANRRITESEALDLFDSDRLGLFVVSRLAARHAVKVHLKTSPYGGTTAVVLLPTALLDDRTEQERPGTPARASAEAGREPREPAPAPHPGAVQVPRQPRAVAAPDTRRALVAPVADLPSEAGPASKPPSEAGPRSAPEPRSTLEPRSAPEPRRAPDAVPPLAPHAVPHQEPRSEPHPVPRPASRPVPHAVPRTGVYGGAGPGDEPQSPQGAATLRLHRTEEPAGSDDLPRRVRQASLAPQLRDGRPDTSGPARGESRDDDRTPELVRDRMAAYRDGWTRGGGRPPGAARGTARPSTEGDPA</sequence>
<evidence type="ECO:0000256" key="6">
    <source>
        <dbReference type="ARBA" id="ARBA00022777"/>
    </source>
</evidence>
<evidence type="ECO:0000256" key="7">
    <source>
        <dbReference type="ARBA" id="ARBA00022989"/>
    </source>
</evidence>
<feature type="transmembrane region" description="Helical" evidence="9">
    <location>
        <begin position="58"/>
        <end position="80"/>
    </location>
</feature>
<proteinExistence type="predicted"/>
<keyword evidence="6 12" id="KW-0418">Kinase</keyword>
<reference evidence="12 13" key="1">
    <citation type="submission" date="2023-07" db="EMBL/GenBank/DDBJ databases">
        <title>Genomic Encyclopedia of Type Strains, Phase IV (KMG-IV): sequencing the most valuable type-strain genomes for metagenomic binning, comparative biology and taxonomic classification.</title>
        <authorList>
            <person name="Goeker M."/>
        </authorList>
    </citation>
    <scope>NUCLEOTIDE SEQUENCE [LARGE SCALE GENOMIC DNA]</scope>
    <source>
        <strain evidence="12 13">DSM 40573</strain>
    </source>
</reference>
<protein>
    <recommendedName>
        <fullName evidence="2">histidine kinase</fullName>
        <ecNumber evidence="2">2.7.13.3</ecNumber>
    </recommendedName>
</protein>
<dbReference type="Pfam" id="PF02518">
    <property type="entry name" value="HATPase_c"/>
    <property type="match status" value="1"/>
</dbReference>
<dbReference type="PROSITE" id="PS50906">
    <property type="entry name" value="NIT"/>
    <property type="match status" value="1"/>
</dbReference>
<dbReference type="InterPro" id="IPR050428">
    <property type="entry name" value="TCS_sensor_his_kinase"/>
</dbReference>
<evidence type="ECO:0000313" key="13">
    <source>
        <dbReference type="Proteomes" id="UP001236795"/>
    </source>
</evidence>
<feature type="compositionally biased region" description="Basic and acidic residues" evidence="8">
    <location>
        <begin position="789"/>
        <end position="799"/>
    </location>
</feature>
<dbReference type="PROSITE" id="PS50109">
    <property type="entry name" value="HIS_KIN"/>
    <property type="match status" value="1"/>
</dbReference>
<dbReference type="SMART" id="SM00387">
    <property type="entry name" value="HATPase_c"/>
    <property type="match status" value="1"/>
</dbReference>
<accession>A0ABU0KJS3</accession>
<dbReference type="PANTHER" id="PTHR45436:SF5">
    <property type="entry name" value="SENSOR HISTIDINE KINASE TRCS"/>
    <property type="match status" value="1"/>
</dbReference>
<evidence type="ECO:0000259" key="11">
    <source>
        <dbReference type="PROSITE" id="PS50906"/>
    </source>
</evidence>
<dbReference type="Pfam" id="PF08376">
    <property type="entry name" value="NIT"/>
    <property type="match status" value="1"/>
</dbReference>
<evidence type="ECO:0000256" key="4">
    <source>
        <dbReference type="ARBA" id="ARBA00022679"/>
    </source>
</evidence>
<gene>
    <name evidence="12" type="ORF">QO019_004522</name>
</gene>
<keyword evidence="7 9" id="KW-1133">Transmembrane helix</keyword>
<dbReference type="InterPro" id="IPR003594">
    <property type="entry name" value="HATPase_dom"/>
</dbReference>
<feature type="compositionally biased region" description="Low complexity" evidence="8">
    <location>
        <begin position="907"/>
        <end position="916"/>
    </location>
</feature>
<evidence type="ECO:0000256" key="9">
    <source>
        <dbReference type="SAM" id="Phobius"/>
    </source>
</evidence>
<dbReference type="InterPro" id="IPR005467">
    <property type="entry name" value="His_kinase_dom"/>
</dbReference>
<feature type="compositionally biased region" description="Basic and acidic residues" evidence="8">
    <location>
        <begin position="763"/>
        <end position="777"/>
    </location>
</feature>
<feature type="compositionally biased region" description="Low complexity" evidence="8">
    <location>
        <begin position="1"/>
        <end position="14"/>
    </location>
</feature>
<keyword evidence="5 9" id="KW-0812">Transmembrane</keyword>
<keyword evidence="4" id="KW-0808">Transferase</keyword>
<feature type="compositionally biased region" description="Basic and acidic residues" evidence="8">
    <location>
        <begin position="876"/>
        <end position="894"/>
    </location>
</feature>
<evidence type="ECO:0000313" key="12">
    <source>
        <dbReference type="EMBL" id="MDQ0489645.1"/>
    </source>
</evidence>
<feature type="region of interest" description="Disordered" evidence="8">
    <location>
        <begin position="679"/>
        <end position="923"/>
    </location>
</feature>
<name>A0ABU0KJS3_9ACTN</name>
<keyword evidence="9" id="KW-0472">Membrane</keyword>
<dbReference type="Proteomes" id="UP001236795">
    <property type="component" value="Unassembled WGS sequence"/>
</dbReference>
<keyword evidence="3" id="KW-0597">Phosphoprotein</keyword>
<dbReference type="GO" id="GO:0016301">
    <property type="term" value="F:kinase activity"/>
    <property type="evidence" value="ECO:0007669"/>
    <property type="project" value="UniProtKB-KW"/>
</dbReference>
<evidence type="ECO:0000256" key="2">
    <source>
        <dbReference type="ARBA" id="ARBA00012438"/>
    </source>
</evidence>
<feature type="domain" description="NIT" evidence="11">
    <location>
        <begin position="103"/>
        <end position="356"/>
    </location>
</feature>
<feature type="region of interest" description="Disordered" evidence="8">
    <location>
        <begin position="1"/>
        <end position="53"/>
    </location>
</feature>
<dbReference type="Gene3D" id="3.30.565.10">
    <property type="entry name" value="Histidine kinase-like ATPase, C-terminal domain"/>
    <property type="match status" value="1"/>
</dbReference>
<dbReference type="EMBL" id="JAUSWC010000016">
    <property type="protein sequence ID" value="MDQ0489645.1"/>
    <property type="molecule type" value="Genomic_DNA"/>
</dbReference>
<organism evidence="12 13">
    <name type="scientific">Streptomyces thermodiastaticus</name>
    <dbReference type="NCBI Taxonomy" id="44061"/>
    <lineage>
        <taxon>Bacteria</taxon>
        <taxon>Bacillati</taxon>
        <taxon>Actinomycetota</taxon>
        <taxon>Actinomycetes</taxon>
        <taxon>Kitasatosporales</taxon>
        <taxon>Streptomycetaceae</taxon>
        <taxon>Streptomyces</taxon>
    </lineage>
</organism>
<evidence type="ECO:0000259" key="10">
    <source>
        <dbReference type="PROSITE" id="PS50109"/>
    </source>
</evidence>
<evidence type="ECO:0000256" key="1">
    <source>
        <dbReference type="ARBA" id="ARBA00000085"/>
    </source>
</evidence>
<dbReference type="InterPro" id="IPR010910">
    <property type="entry name" value="Nitrate/nitrite_sensing_bac"/>
</dbReference>
<comment type="catalytic activity">
    <reaction evidence="1">
        <text>ATP + protein L-histidine = ADP + protein N-phospho-L-histidine.</text>
        <dbReference type="EC" id="2.7.13.3"/>
    </reaction>
</comment>
<dbReference type="SUPFAM" id="SSF55874">
    <property type="entry name" value="ATPase domain of HSP90 chaperone/DNA topoisomerase II/histidine kinase"/>
    <property type="match status" value="1"/>
</dbReference>
<dbReference type="EC" id="2.7.13.3" evidence="2"/>